<sequence length="133" mass="14891">MTGMDSLDYISVRFHFGGSFISSDGRMQYVGGCSGMSYIDVDKFSLPELKGHLADHVVTTNVMRMHWFRPGNGLMLLVDDRACRAMADHMTDDGVAYVFVEDVSVLSNEAEDKADQWADDEAEHEKSRQSSED</sequence>
<reference evidence="4" key="1">
    <citation type="submission" date="2024-06" db="EMBL/GenBank/DDBJ databases">
        <authorList>
            <person name="Ryan C."/>
        </authorList>
    </citation>
    <scope>NUCLEOTIDE SEQUENCE [LARGE SCALE GENOMIC DNA]</scope>
</reference>
<dbReference type="InterPro" id="IPR058594">
    <property type="entry name" value="PB1-like_dom_pln"/>
</dbReference>
<evidence type="ECO:0000256" key="1">
    <source>
        <dbReference type="SAM" id="MobiDB-lite"/>
    </source>
</evidence>
<name>A0ABC8X904_9POAL</name>
<feature type="compositionally biased region" description="Basic and acidic residues" evidence="1">
    <location>
        <begin position="123"/>
        <end position="133"/>
    </location>
</feature>
<evidence type="ECO:0000313" key="4">
    <source>
        <dbReference type="Proteomes" id="UP001497457"/>
    </source>
</evidence>
<dbReference type="Proteomes" id="UP001497457">
    <property type="component" value="Chromosome 14rd"/>
</dbReference>
<reference evidence="3 4" key="2">
    <citation type="submission" date="2024-10" db="EMBL/GenBank/DDBJ databases">
        <authorList>
            <person name="Ryan C."/>
        </authorList>
    </citation>
    <scope>NUCLEOTIDE SEQUENCE [LARGE SCALE GENOMIC DNA]</scope>
</reference>
<feature type="domain" description="PB1-like" evidence="2">
    <location>
        <begin position="8"/>
        <end position="98"/>
    </location>
</feature>
<feature type="region of interest" description="Disordered" evidence="1">
    <location>
        <begin position="110"/>
        <end position="133"/>
    </location>
</feature>
<organism evidence="3 4">
    <name type="scientific">Urochloa decumbens</name>
    <dbReference type="NCBI Taxonomy" id="240449"/>
    <lineage>
        <taxon>Eukaryota</taxon>
        <taxon>Viridiplantae</taxon>
        <taxon>Streptophyta</taxon>
        <taxon>Embryophyta</taxon>
        <taxon>Tracheophyta</taxon>
        <taxon>Spermatophyta</taxon>
        <taxon>Magnoliopsida</taxon>
        <taxon>Liliopsida</taxon>
        <taxon>Poales</taxon>
        <taxon>Poaceae</taxon>
        <taxon>PACMAD clade</taxon>
        <taxon>Panicoideae</taxon>
        <taxon>Panicodae</taxon>
        <taxon>Paniceae</taxon>
        <taxon>Melinidinae</taxon>
        <taxon>Urochloa</taxon>
    </lineage>
</organism>
<dbReference type="AlphaFoldDB" id="A0ABC8X904"/>
<proteinExistence type="predicted"/>
<evidence type="ECO:0000313" key="3">
    <source>
        <dbReference type="EMBL" id="CAL4921264.1"/>
    </source>
</evidence>
<evidence type="ECO:0000259" key="2">
    <source>
        <dbReference type="Pfam" id="PF26130"/>
    </source>
</evidence>
<dbReference type="EMBL" id="OZ075124">
    <property type="protein sequence ID" value="CAL4921264.1"/>
    <property type="molecule type" value="Genomic_DNA"/>
</dbReference>
<protein>
    <recommendedName>
        <fullName evidence="2">PB1-like domain-containing protein</fullName>
    </recommendedName>
</protein>
<gene>
    <name evidence="3" type="ORF">URODEC1_LOCUS20924</name>
</gene>
<accession>A0ABC8X904</accession>
<dbReference type="Pfam" id="PF26130">
    <property type="entry name" value="PB1-like"/>
    <property type="match status" value="1"/>
</dbReference>
<keyword evidence="4" id="KW-1185">Reference proteome</keyword>